<keyword evidence="8" id="KW-1185">Reference proteome</keyword>
<evidence type="ECO:0000313" key="8">
    <source>
        <dbReference type="Proteomes" id="UP000799436"/>
    </source>
</evidence>
<evidence type="ECO:0000256" key="2">
    <source>
        <dbReference type="ARBA" id="ARBA00007441"/>
    </source>
</evidence>
<reference evidence="7" key="1">
    <citation type="journal article" date="2020" name="Stud. Mycol.">
        <title>101 Dothideomycetes genomes: a test case for predicting lifestyles and emergence of pathogens.</title>
        <authorList>
            <person name="Haridas S."/>
            <person name="Albert R."/>
            <person name="Binder M."/>
            <person name="Bloem J."/>
            <person name="Labutti K."/>
            <person name="Salamov A."/>
            <person name="Andreopoulos B."/>
            <person name="Baker S."/>
            <person name="Barry K."/>
            <person name="Bills G."/>
            <person name="Bluhm B."/>
            <person name="Cannon C."/>
            <person name="Castanera R."/>
            <person name="Culley D."/>
            <person name="Daum C."/>
            <person name="Ezra D."/>
            <person name="Gonzalez J."/>
            <person name="Henrissat B."/>
            <person name="Kuo A."/>
            <person name="Liang C."/>
            <person name="Lipzen A."/>
            <person name="Lutzoni F."/>
            <person name="Magnuson J."/>
            <person name="Mondo S."/>
            <person name="Nolan M."/>
            <person name="Ohm R."/>
            <person name="Pangilinan J."/>
            <person name="Park H.-J."/>
            <person name="Ramirez L."/>
            <person name="Alfaro M."/>
            <person name="Sun H."/>
            <person name="Tritt A."/>
            <person name="Yoshinaga Y."/>
            <person name="Zwiers L.-H."/>
            <person name="Turgeon B."/>
            <person name="Goodwin S."/>
            <person name="Spatafora J."/>
            <person name="Crous P."/>
            <person name="Grigoriev I."/>
        </authorList>
    </citation>
    <scope>NUCLEOTIDE SEQUENCE</scope>
    <source>
        <strain evidence="7">CBS 116005</strain>
    </source>
</reference>
<dbReference type="CDD" id="cd00609">
    <property type="entry name" value="AAT_like"/>
    <property type="match status" value="1"/>
</dbReference>
<sequence>MTGREYGPTAGIKPLRAAVANLYNEHHRKGKESQYTWENVCIVPGGRAGLIRIAAVLGNAYLGFFIPDYTAYNEMLSLFRNFAAIPIPLNKEDKYHIHPDKILEEIKRGTSVILTSNPRNPTGKMVSGEEMARIQDMARDRATLIMDEFYSGYNYTTECDGTVISAADNIVDVDEDDVLIIDGLTKRFRLPGWRVAWIIGPKEFIKAIGSCGSYLDGGTNVPFQEAAVKMLEPANVRHEMQALQRHFRDKRDYVVGRLTEMGFVLPYVPDSTFYLWLNLEQLPDEINDGLNFFQACLKEKVIVVPGIFFDLNPSRRRDLFDSPCHHFVRVSYGPKMQHLKAGLDAFERILKKYNAFSDKLKKGSESAVEE</sequence>
<protein>
    <submittedName>
        <fullName evidence="7">PLP-dependent transferase</fullName>
    </submittedName>
</protein>
<keyword evidence="4 7" id="KW-0808">Transferase</keyword>
<organism evidence="7 8">
    <name type="scientific">Teratosphaeria nubilosa</name>
    <dbReference type="NCBI Taxonomy" id="161662"/>
    <lineage>
        <taxon>Eukaryota</taxon>
        <taxon>Fungi</taxon>
        <taxon>Dikarya</taxon>
        <taxon>Ascomycota</taxon>
        <taxon>Pezizomycotina</taxon>
        <taxon>Dothideomycetes</taxon>
        <taxon>Dothideomycetidae</taxon>
        <taxon>Mycosphaerellales</taxon>
        <taxon>Teratosphaeriaceae</taxon>
        <taxon>Teratosphaeria</taxon>
    </lineage>
</organism>
<keyword evidence="3" id="KW-0032">Aminotransferase</keyword>
<evidence type="ECO:0000256" key="4">
    <source>
        <dbReference type="ARBA" id="ARBA00022679"/>
    </source>
</evidence>
<dbReference type="InterPro" id="IPR015424">
    <property type="entry name" value="PyrdxlP-dep_Trfase"/>
</dbReference>
<proteinExistence type="inferred from homology"/>
<evidence type="ECO:0000256" key="3">
    <source>
        <dbReference type="ARBA" id="ARBA00022576"/>
    </source>
</evidence>
<dbReference type="InterPro" id="IPR050596">
    <property type="entry name" value="AspAT/PAT-like"/>
</dbReference>
<accession>A0A6G1KZY1</accession>
<dbReference type="Gene3D" id="3.90.1150.10">
    <property type="entry name" value="Aspartate Aminotransferase, domain 1"/>
    <property type="match status" value="1"/>
</dbReference>
<dbReference type="AlphaFoldDB" id="A0A6G1KZY1"/>
<dbReference type="GO" id="GO:0006520">
    <property type="term" value="P:amino acid metabolic process"/>
    <property type="evidence" value="ECO:0007669"/>
    <property type="project" value="InterPro"/>
</dbReference>
<evidence type="ECO:0000256" key="5">
    <source>
        <dbReference type="ARBA" id="ARBA00022898"/>
    </source>
</evidence>
<dbReference type="SUPFAM" id="SSF53383">
    <property type="entry name" value="PLP-dependent transferases"/>
    <property type="match status" value="1"/>
</dbReference>
<dbReference type="Proteomes" id="UP000799436">
    <property type="component" value="Unassembled WGS sequence"/>
</dbReference>
<evidence type="ECO:0000256" key="1">
    <source>
        <dbReference type="ARBA" id="ARBA00001933"/>
    </source>
</evidence>
<dbReference type="EMBL" id="ML995889">
    <property type="protein sequence ID" value="KAF2765544.1"/>
    <property type="molecule type" value="Genomic_DNA"/>
</dbReference>
<feature type="domain" description="Aminotransferase class I/classII large" evidence="6">
    <location>
        <begin position="4"/>
        <end position="332"/>
    </location>
</feature>
<dbReference type="InterPro" id="IPR004839">
    <property type="entry name" value="Aminotransferase_I/II_large"/>
</dbReference>
<gene>
    <name evidence="7" type="ORF">EJ03DRAFT_330861</name>
</gene>
<dbReference type="OrthoDB" id="2108at2759"/>
<dbReference type="GO" id="GO:0030170">
    <property type="term" value="F:pyridoxal phosphate binding"/>
    <property type="evidence" value="ECO:0007669"/>
    <property type="project" value="InterPro"/>
</dbReference>
<evidence type="ECO:0000259" key="6">
    <source>
        <dbReference type="Pfam" id="PF00155"/>
    </source>
</evidence>
<evidence type="ECO:0000313" key="7">
    <source>
        <dbReference type="EMBL" id="KAF2765544.1"/>
    </source>
</evidence>
<dbReference type="Gene3D" id="3.40.640.10">
    <property type="entry name" value="Type I PLP-dependent aspartate aminotransferase-like (Major domain)"/>
    <property type="match status" value="1"/>
</dbReference>
<dbReference type="InterPro" id="IPR015421">
    <property type="entry name" value="PyrdxlP-dep_Trfase_major"/>
</dbReference>
<dbReference type="InterPro" id="IPR015422">
    <property type="entry name" value="PyrdxlP-dep_Trfase_small"/>
</dbReference>
<keyword evidence="5" id="KW-0663">Pyridoxal phosphate</keyword>
<name>A0A6G1KZY1_9PEZI</name>
<dbReference type="Pfam" id="PF00155">
    <property type="entry name" value="Aminotran_1_2"/>
    <property type="match status" value="1"/>
</dbReference>
<comment type="similarity">
    <text evidence="2">Belongs to the class-I pyridoxal-phosphate-dependent aminotransferase family.</text>
</comment>
<dbReference type="PANTHER" id="PTHR46383">
    <property type="entry name" value="ASPARTATE AMINOTRANSFERASE"/>
    <property type="match status" value="1"/>
</dbReference>
<comment type="cofactor">
    <cofactor evidence="1">
        <name>pyridoxal 5'-phosphate</name>
        <dbReference type="ChEBI" id="CHEBI:597326"/>
    </cofactor>
</comment>
<dbReference type="PANTHER" id="PTHR46383:SF1">
    <property type="entry name" value="ASPARTATE AMINOTRANSFERASE"/>
    <property type="match status" value="1"/>
</dbReference>
<dbReference type="GO" id="GO:0008483">
    <property type="term" value="F:transaminase activity"/>
    <property type="evidence" value="ECO:0007669"/>
    <property type="project" value="UniProtKB-KW"/>
</dbReference>